<evidence type="ECO:0000313" key="1">
    <source>
        <dbReference type="EMBL" id="MEH0635227.1"/>
    </source>
</evidence>
<protein>
    <submittedName>
        <fullName evidence="1">Uncharacterized protein</fullName>
    </submittedName>
</protein>
<dbReference type="Proteomes" id="UP001310290">
    <property type="component" value="Unassembled WGS sequence"/>
</dbReference>
<gene>
    <name evidence="1" type="ORF">QBA35_18160</name>
</gene>
<reference evidence="1" key="1">
    <citation type="submission" date="2023-04" db="EMBL/GenBank/DDBJ databases">
        <title>Genomic diversity of scab-causing Streptomyces spp. in the province of Quebec, Canada.</title>
        <authorList>
            <person name="Biessy A."/>
            <person name="Cadieux M."/>
            <person name="Ciotola M."/>
            <person name="Filion M."/>
        </authorList>
    </citation>
    <scope>NUCLEOTIDE SEQUENCE</scope>
    <source>
        <strain evidence="1">B21-115</strain>
    </source>
</reference>
<accession>A0ABU8ANJ3</accession>
<dbReference type="RefSeq" id="WP_005483637.1">
    <property type="nucleotide sequence ID" value="NZ_JARULZ010000001.1"/>
</dbReference>
<name>A0ABU8ANJ3_9ACTN</name>
<proteinExistence type="predicted"/>
<dbReference type="GeneID" id="96264497"/>
<sequence length="144" mass="15792">MACDFYVAGTIELRSPVPLAQLWELIDQDAFPGGFQVAPYGLDEPELAELVTRAHWVLVPDADAGADDQGRPRAIKYLRVSDPGVESLEVDKRLRGLSAGMGGADHEFHGHLRYWADTGGDGGVIEPYENGKSPAWRQIGGRFW</sequence>
<dbReference type="EMBL" id="JARULZ010000001">
    <property type="protein sequence ID" value="MEH0635227.1"/>
    <property type="molecule type" value="Genomic_DNA"/>
</dbReference>
<keyword evidence="2" id="KW-1185">Reference proteome</keyword>
<evidence type="ECO:0000313" key="2">
    <source>
        <dbReference type="Proteomes" id="UP001310290"/>
    </source>
</evidence>
<comment type="caution">
    <text evidence="1">The sequence shown here is derived from an EMBL/GenBank/DDBJ whole genome shotgun (WGS) entry which is preliminary data.</text>
</comment>
<organism evidence="1 2">
    <name type="scientific">Streptomyces bottropensis</name>
    <dbReference type="NCBI Taxonomy" id="42235"/>
    <lineage>
        <taxon>Bacteria</taxon>
        <taxon>Bacillati</taxon>
        <taxon>Actinomycetota</taxon>
        <taxon>Actinomycetes</taxon>
        <taxon>Kitasatosporales</taxon>
        <taxon>Streptomycetaceae</taxon>
        <taxon>Streptomyces</taxon>
    </lineage>
</organism>